<gene>
    <name evidence="9" type="ORF">SAMN05660297_01471</name>
</gene>
<reference evidence="9 10" key="1">
    <citation type="submission" date="2016-10" db="EMBL/GenBank/DDBJ databases">
        <authorList>
            <person name="de Groot N.N."/>
        </authorList>
    </citation>
    <scope>NUCLEOTIDE SEQUENCE [LARGE SCALE GENOMIC DNA]</scope>
    <source>
        <strain evidence="9 10">DSM 18979</strain>
    </source>
</reference>
<dbReference type="InterPro" id="IPR051605">
    <property type="entry name" value="CstA"/>
</dbReference>
<feature type="domain" description="CstA N-terminal" evidence="8">
    <location>
        <begin position="346"/>
        <end position="489"/>
    </location>
</feature>
<evidence type="ECO:0000313" key="10">
    <source>
        <dbReference type="Proteomes" id="UP000199568"/>
    </source>
</evidence>
<dbReference type="Proteomes" id="UP000199568">
    <property type="component" value="Unassembled WGS sequence"/>
</dbReference>
<sequence length="538" mass="57039">MNSLVLILISIVCFLIAYVTYGAWLAKQWGVDDTRKTPAHTKGDGVDYVPAKAPVLLGHHFASIAGAGPISGPIAAAIFGWVPVLLWIIVGSIFFGGVQDYGSLFASVRHDGKSIGEVIEINMGKTGKKLFGAFAWLTLLLVIAAFTNIVANTFVSVPEAAMASVLFIILAIGFGFGVHRRGVSLGIGSVIGVILLFICIALGNMFPLVLSRNVWITILLGYIFIASVTPVWILLQPRDYLNSFLLYAMMAGAVLGLLIARPAIQLAPVTSFNVGGQWLFPMLFVTVACGAISGFHSLVGSGTTTKQLDKESDAKLIGYGSMLIEGVLATVAIITAAYVGADKLTALLADGGPVNVFSDGIGTFMTSFGIPFTVGKSFVALAVSAFALTSLDTGTRLGRFILQEFVSEGGKTSNHPFANMYVATALTVVLGGALAVTSWSRIWPVFGSANQLLAALALMAVAVWLKKTGKNHKMFVIPTVFMFAVTLLALVFLIQSNLAAGNWILVLFPVLLFILAIILAYQGYKILTSVEVEESTKA</sequence>
<comment type="subcellular location">
    <subcellularLocation>
        <location evidence="1">Cell membrane</location>
        <topology evidence="1">Multi-pass membrane protein</topology>
    </subcellularLocation>
</comment>
<feature type="transmembrane region" description="Helical" evidence="7">
    <location>
        <begin position="130"/>
        <end position="154"/>
    </location>
</feature>
<organism evidence="9 10">
    <name type="scientific">Natronincola peptidivorans</name>
    <dbReference type="NCBI Taxonomy" id="426128"/>
    <lineage>
        <taxon>Bacteria</taxon>
        <taxon>Bacillati</taxon>
        <taxon>Bacillota</taxon>
        <taxon>Clostridia</taxon>
        <taxon>Peptostreptococcales</taxon>
        <taxon>Natronincolaceae</taxon>
        <taxon>Natronincola</taxon>
    </lineage>
</organism>
<keyword evidence="10" id="KW-1185">Reference proteome</keyword>
<dbReference type="PANTHER" id="PTHR30252:SF0">
    <property type="entry name" value="PEPTIDE TRANSPORTER CSTA"/>
    <property type="match status" value="1"/>
</dbReference>
<evidence type="ECO:0000256" key="6">
    <source>
        <dbReference type="ARBA" id="ARBA00023136"/>
    </source>
</evidence>
<proteinExistence type="inferred from homology"/>
<protein>
    <submittedName>
        <fullName evidence="9">Carbon starvation protein</fullName>
    </submittedName>
</protein>
<evidence type="ECO:0000256" key="4">
    <source>
        <dbReference type="ARBA" id="ARBA00022692"/>
    </source>
</evidence>
<feature type="transmembrane region" description="Helical" evidence="7">
    <location>
        <begin position="214"/>
        <end position="235"/>
    </location>
</feature>
<dbReference type="InterPro" id="IPR003706">
    <property type="entry name" value="CstA_N"/>
</dbReference>
<dbReference type="OrthoDB" id="9761224at2"/>
<dbReference type="RefSeq" id="WP_090441569.1">
    <property type="nucleotide sequence ID" value="NZ_FOHU01000004.1"/>
</dbReference>
<feature type="transmembrane region" description="Helical" evidence="7">
    <location>
        <begin position="160"/>
        <end position="178"/>
    </location>
</feature>
<dbReference type="GO" id="GO:0005886">
    <property type="term" value="C:plasma membrane"/>
    <property type="evidence" value="ECO:0007669"/>
    <property type="project" value="UniProtKB-SubCell"/>
</dbReference>
<keyword evidence="6 7" id="KW-0472">Membrane</keyword>
<accession>A0A1I0BY30</accession>
<feature type="transmembrane region" description="Helical" evidence="7">
    <location>
        <begin position="185"/>
        <end position="208"/>
    </location>
</feature>
<evidence type="ECO:0000313" key="9">
    <source>
        <dbReference type="EMBL" id="SET11904.1"/>
    </source>
</evidence>
<dbReference type="GO" id="GO:0009267">
    <property type="term" value="P:cellular response to starvation"/>
    <property type="evidence" value="ECO:0007669"/>
    <property type="project" value="InterPro"/>
</dbReference>
<feature type="transmembrane region" description="Helical" evidence="7">
    <location>
        <begin position="442"/>
        <end position="463"/>
    </location>
</feature>
<evidence type="ECO:0000256" key="7">
    <source>
        <dbReference type="SAM" id="Phobius"/>
    </source>
</evidence>
<name>A0A1I0BY30_9FIRM</name>
<evidence type="ECO:0000259" key="8">
    <source>
        <dbReference type="Pfam" id="PF02554"/>
    </source>
</evidence>
<comment type="similarity">
    <text evidence="2">Belongs to the peptide transporter carbon starvation (CstA) (TC 2.A.114) family.</text>
</comment>
<dbReference type="PANTHER" id="PTHR30252">
    <property type="entry name" value="INNER MEMBRANE PEPTIDE TRANSPORTER"/>
    <property type="match status" value="1"/>
</dbReference>
<feature type="transmembrane region" description="Helical" evidence="7">
    <location>
        <begin position="500"/>
        <end position="521"/>
    </location>
</feature>
<keyword evidence="4 7" id="KW-0812">Transmembrane</keyword>
<feature type="transmembrane region" description="Helical" evidence="7">
    <location>
        <begin position="316"/>
        <end position="341"/>
    </location>
</feature>
<feature type="transmembrane region" description="Helical" evidence="7">
    <location>
        <begin position="244"/>
        <end position="264"/>
    </location>
</feature>
<feature type="domain" description="CstA N-terminal" evidence="8">
    <location>
        <begin position="2"/>
        <end position="343"/>
    </location>
</feature>
<dbReference type="Pfam" id="PF02554">
    <property type="entry name" value="CstA"/>
    <property type="match status" value="2"/>
</dbReference>
<feature type="transmembrane region" description="Helical" evidence="7">
    <location>
        <begin position="74"/>
        <end position="95"/>
    </location>
</feature>
<feature type="transmembrane region" description="Helical" evidence="7">
    <location>
        <begin position="475"/>
        <end position="494"/>
    </location>
</feature>
<evidence type="ECO:0000256" key="2">
    <source>
        <dbReference type="ARBA" id="ARBA00007755"/>
    </source>
</evidence>
<keyword evidence="5 7" id="KW-1133">Transmembrane helix</keyword>
<dbReference type="EMBL" id="FOHU01000004">
    <property type="protein sequence ID" value="SET11904.1"/>
    <property type="molecule type" value="Genomic_DNA"/>
</dbReference>
<evidence type="ECO:0000256" key="5">
    <source>
        <dbReference type="ARBA" id="ARBA00022989"/>
    </source>
</evidence>
<keyword evidence="3" id="KW-1003">Cell membrane</keyword>
<evidence type="ECO:0000256" key="3">
    <source>
        <dbReference type="ARBA" id="ARBA00022475"/>
    </source>
</evidence>
<dbReference type="STRING" id="426128.SAMN05660297_01471"/>
<feature type="transmembrane region" description="Helical" evidence="7">
    <location>
        <begin position="361"/>
        <end position="389"/>
    </location>
</feature>
<feature type="transmembrane region" description="Helical" evidence="7">
    <location>
        <begin position="276"/>
        <end position="295"/>
    </location>
</feature>
<evidence type="ECO:0000256" key="1">
    <source>
        <dbReference type="ARBA" id="ARBA00004651"/>
    </source>
</evidence>
<feature type="transmembrane region" description="Helical" evidence="7">
    <location>
        <begin position="417"/>
        <end position="436"/>
    </location>
</feature>
<dbReference type="AlphaFoldDB" id="A0A1I0BY30"/>